<reference evidence="3" key="1">
    <citation type="journal article" date="2018" name="Nat. Microbiol.">
        <title>Leveraging single-cell genomics to expand the fungal tree of life.</title>
        <authorList>
            <person name="Ahrendt S.R."/>
            <person name="Quandt C.A."/>
            <person name="Ciobanu D."/>
            <person name="Clum A."/>
            <person name="Salamov A."/>
            <person name="Andreopoulos B."/>
            <person name="Cheng J.F."/>
            <person name="Woyke T."/>
            <person name="Pelin A."/>
            <person name="Henrissat B."/>
            <person name="Reynolds N.K."/>
            <person name="Benny G.L."/>
            <person name="Smith M.E."/>
            <person name="James T.Y."/>
            <person name="Grigoriev I.V."/>
        </authorList>
    </citation>
    <scope>NUCLEOTIDE SEQUENCE [LARGE SCALE GENOMIC DNA]</scope>
    <source>
        <strain evidence="3">RSA 468</strain>
    </source>
</reference>
<evidence type="ECO:0000259" key="1">
    <source>
        <dbReference type="PROSITE" id="PS51840"/>
    </source>
</evidence>
<protein>
    <submittedName>
        <fullName evidence="2">EEIG1/EHBP1 N-terminal domain-containing protein</fullName>
    </submittedName>
</protein>
<name>A0A4P9ZTG9_9FUNG</name>
<accession>A0A4P9ZTG9</accession>
<dbReference type="Pfam" id="PF10358">
    <property type="entry name" value="NT-C2"/>
    <property type="match status" value="1"/>
</dbReference>
<gene>
    <name evidence="2" type="ORF">BJ085DRAFT_136</name>
</gene>
<evidence type="ECO:0000313" key="3">
    <source>
        <dbReference type="Proteomes" id="UP000268162"/>
    </source>
</evidence>
<dbReference type="AlphaFoldDB" id="A0A4P9ZTG9"/>
<keyword evidence="3" id="KW-1185">Reference proteome</keyword>
<feature type="domain" description="C2 NT-type" evidence="1">
    <location>
        <begin position="1"/>
        <end position="135"/>
    </location>
</feature>
<proteinExistence type="predicted"/>
<dbReference type="STRING" id="215637.A0A4P9ZTG9"/>
<dbReference type="Proteomes" id="UP000268162">
    <property type="component" value="Unassembled WGS sequence"/>
</dbReference>
<feature type="non-terminal residue" evidence="2">
    <location>
        <position position="148"/>
    </location>
</feature>
<dbReference type="InterPro" id="IPR039931">
    <property type="entry name" value="EEIG1/2-like"/>
</dbReference>
<organism evidence="2 3">
    <name type="scientific">Dimargaris cristalligena</name>
    <dbReference type="NCBI Taxonomy" id="215637"/>
    <lineage>
        <taxon>Eukaryota</taxon>
        <taxon>Fungi</taxon>
        <taxon>Fungi incertae sedis</taxon>
        <taxon>Zoopagomycota</taxon>
        <taxon>Kickxellomycotina</taxon>
        <taxon>Dimargaritomycetes</taxon>
        <taxon>Dimargaritales</taxon>
        <taxon>Dimargaritaceae</taxon>
        <taxon>Dimargaris</taxon>
    </lineage>
</organism>
<dbReference type="PROSITE" id="PS51840">
    <property type="entry name" value="C2_NT"/>
    <property type="match status" value="1"/>
</dbReference>
<dbReference type="PANTHER" id="PTHR21456:SF1">
    <property type="entry name" value="C2 NT-TYPE DOMAIN-CONTAINING PROTEIN"/>
    <property type="match status" value="1"/>
</dbReference>
<evidence type="ECO:0000313" key="2">
    <source>
        <dbReference type="EMBL" id="RKP36042.1"/>
    </source>
</evidence>
<dbReference type="InterPro" id="IPR019448">
    <property type="entry name" value="NT-C2"/>
</dbReference>
<dbReference type="EMBL" id="ML002729">
    <property type="protein sequence ID" value="RKP36042.1"/>
    <property type="molecule type" value="Genomic_DNA"/>
</dbReference>
<dbReference type="PANTHER" id="PTHR21456">
    <property type="entry name" value="FAMILY WITH SEQUENCE SIMILARITY 102"/>
    <property type="match status" value="1"/>
</dbReference>
<sequence>FVAKSRKVTFKVHIELLELINIPLVSGIFYAKWKLKNGVSASGCTSRAPISEHRVEWDHIISKQMELVVGKDGVLSPCELHLAIKQVMNQEKPRNLGVLVLNLAEYAKEGEVTRRYLLQESKSNSTLKITIRMDQIEGDVPFKTPCLK</sequence>
<feature type="non-terminal residue" evidence="2">
    <location>
        <position position="1"/>
    </location>
</feature>